<dbReference type="Pfam" id="PF14291">
    <property type="entry name" value="DUF4371"/>
    <property type="match status" value="1"/>
</dbReference>
<keyword evidence="3" id="KW-1185">Reference proteome</keyword>
<dbReference type="InterPro" id="IPR025398">
    <property type="entry name" value="DUF4371"/>
</dbReference>
<dbReference type="InterPro" id="IPR008906">
    <property type="entry name" value="HATC_C_dom"/>
</dbReference>
<feature type="domain" description="HAT C-terminal dimerisation" evidence="1">
    <location>
        <begin position="622"/>
        <end position="698"/>
    </location>
</feature>
<sequence>MEGPSTVLVDNNDVENCVCIVCCILKSGFSSRSFLDKTNIINSGRPMDLINLETKVEKSTKKFTRHFHLGFYEKYDWLTGCKNVSKLFCWPCLLFNTSEKSHWNSVGITDLNNFHKSLKRHVNNKYHLFATVEERTFGKCRIEHILDDHLQISDKIHNERVTKNKDVLKRLIDATCFLGEHKLSFRGHNEATESVNGRNFMDLLNFLAKYDETLKNHFIDSAVFRGTSNTIQNDLNKCIAEVVGDHIKNEIRKAPFVSIALHETTDITNLSRISIVVRYVLDGIVQERFLGFLDITSDRTADAMFKIVCDIVSSLECGSKLVAQSYDGAAVMAGHLGGLQAKVKEKFQHAIFVHCLTHKIDLVLARGLDNIKNCKVFFSTLSSLASFFSKSSKRTHTLDTHVQKRFPKAAPTRWNYNGSLVQTVFEYRDSLIDFFQDVWHNKEKWDGETVTAAEGFLHWLKGNFDFNFLLNVFAEIFPFTGILFEILRLMSNEIGFCMKQIDYFKNEIIKKRDQFQNVWNKTENMDLESEIKRIRIDNVGDRETSYHRLYLEIFDNILQQIDSRFRNFNELKFVELCNFNLGKNYDSSKFPTVPFNSLKLNYENFFDIPALYSQLSVAYETTEISDKETPLNVLNFLKTTGLNKSLYEVAKLCELVLTMRATSASGEKGFSALKRIKCFMRNSTSEDGNLALLCIEKECVQKLSENPKFYDDVIDKFAAVDRRIDLKYKDVHCAQKSVRTAISEGESTKEDKSLELGKSWSTILHGLELEQQRIAEKAITSILTEAHRGKLDQYSVIINGLPCVDL</sequence>
<dbReference type="SUPFAM" id="SSF53098">
    <property type="entry name" value="Ribonuclease H-like"/>
    <property type="match status" value="1"/>
</dbReference>
<dbReference type="KEGG" id="soy:115883480"/>
<dbReference type="PANTHER" id="PTHR45749">
    <property type="match status" value="1"/>
</dbReference>
<dbReference type="Pfam" id="PF05699">
    <property type="entry name" value="Dimer_Tnp_hAT"/>
    <property type="match status" value="1"/>
</dbReference>
<dbReference type="AlphaFoldDB" id="A0A6J2Y3X6"/>
<proteinExistence type="predicted"/>
<evidence type="ECO:0000313" key="3">
    <source>
        <dbReference type="Proteomes" id="UP000504635"/>
    </source>
</evidence>
<protein>
    <submittedName>
        <fullName evidence="4">Zinc finger MYM-type protein 1-like</fullName>
    </submittedName>
</protein>
<dbReference type="RefSeq" id="XP_030757705.1">
    <property type="nucleotide sequence ID" value="XM_030901845.1"/>
</dbReference>
<dbReference type="PANTHER" id="PTHR45749:SF28">
    <property type="entry name" value="ZINC FINGER MYM-TYPE PROTEIN 1-LIKE-RELATED"/>
    <property type="match status" value="1"/>
</dbReference>
<feature type="domain" description="DUF4371" evidence="2">
    <location>
        <begin position="140"/>
        <end position="337"/>
    </location>
</feature>
<dbReference type="InParanoid" id="A0A6J2Y3X6"/>
<evidence type="ECO:0000313" key="4">
    <source>
        <dbReference type="RefSeq" id="XP_030757705.1"/>
    </source>
</evidence>
<organism evidence="3 4">
    <name type="scientific">Sitophilus oryzae</name>
    <name type="common">Rice weevil</name>
    <name type="synonym">Curculio oryzae</name>
    <dbReference type="NCBI Taxonomy" id="7048"/>
    <lineage>
        <taxon>Eukaryota</taxon>
        <taxon>Metazoa</taxon>
        <taxon>Ecdysozoa</taxon>
        <taxon>Arthropoda</taxon>
        <taxon>Hexapoda</taxon>
        <taxon>Insecta</taxon>
        <taxon>Pterygota</taxon>
        <taxon>Neoptera</taxon>
        <taxon>Endopterygota</taxon>
        <taxon>Coleoptera</taxon>
        <taxon>Polyphaga</taxon>
        <taxon>Cucujiformia</taxon>
        <taxon>Curculionidae</taxon>
        <taxon>Dryophthorinae</taxon>
        <taxon>Sitophilus</taxon>
    </lineage>
</organism>
<dbReference type="GeneID" id="115883480"/>
<dbReference type="OrthoDB" id="8196265at2759"/>
<accession>A0A6J2Y3X6</accession>
<name>A0A6J2Y3X6_SITOR</name>
<dbReference type="Proteomes" id="UP000504635">
    <property type="component" value="Unplaced"/>
</dbReference>
<evidence type="ECO:0000259" key="1">
    <source>
        <dbReference type="Pfam" id="PF05699"/>
    </source>
</evidence>
<dbReference type="InterPro" id="IPR012337">
    <property type="entry name" value="RNaseH-like_sf"/>
</dbReference>
<dbReference type="GO" id="GO:0046983">
    <property type="term" value="F:protein dimerization activity"/>
    <property type="evidence" value="ECO:0007669"/>
    <property type="project" value="InterPro"/>
</dbReference>
<reference evidence="4" key="1">
    <citation type="submission" date="2025-08" db="UniProtKB">
        <authorList>
            <consortium name="RefSeq"/>
        </authorList>
    </citation>
    <scope>IDENTIFICATION</scope>
    <source>
        <tissue evidence="4">Gonads</tissue>
    </source>
</reference>
<evidence type="ECO:0000259" key="2">
    <source>
        <dbReference type="Pfam" id="PF14291"/>
    </source>
</evidence>
<gene>
    <name evidence="4" type="primary">LOC115883480</name>
</gene>